<dbReference type="EMBL" id="CP137757">
    <property type="protein sequence ID" value="WPF24497.1"/>
    <property type="molecule type" value="Genomic_DNA"/>
</dbReference>
<gene>
    <name evidence="2" type="ORF">Q0N40_08120</name>
</gene>
<evidence type="ECO:0000256" key="1">
    <source>
        <dbReference type="SAM" id="MobiDB-lite"/>
    </source>
</evidence>
<dbReference type="Proteomes" id="UP001174314">
    <property type="component" value="Chromosome"/>
</dbReference>
<sequence>MSDGSHADDTTPSAGDTGAPGDGTATEKKPVFLKVIKGNPTAPQVAALTALFAGMSANASDDGEPETPNNWGRFDEKFTNTHTSNAGNFPNLRFY</sequence>
<reference evidence="2 3" key="1">
    <citation type="submission" date="2023-10" db="EMBL/GenBank/DDBJ databases">
        <title>complete genome sequence of Corynebacterium pseudokroppenstedtii P15-C1.</title>
        <authorList>
            <person name="Bruggemann H."/>
            <person name="Poehlein A."/>
        </authorList>
    </citation>
    <scope>NUCLEOTIDE SEQUENCE [LARGE SCALE GENOMIC DNA]</scope>
    <source>
        <strain evidence="2 3">P15_C1</strain>
    </source>
</reference>
<keyword evidence="3" id="KW-1185">Reference proteome</keyword>
<feature type="region of interest" description="Disordered" evidence="1">
    <location>
        <begin position="1"/>
        <end position="26"/>
    </location>
</feature>
<dbReference type="GO" id="GO:0004658">
    <property type="term" value="F:propionyl-CoA carboxylase activity"/>
    <property type="evidence" value="ECO:0007669"/>
    <property type="project" value="InterPro"/>
</dbReference>
<accession>A0AAU0PX63</accession>
<evidence type="ECO:0000313" key="3">
    <source>
        <dbReference type="Proteomes" id="UP001174314"/>
    </source>
</evidence>
<protein>
    <submittedName>
        <fullName evidence="2">Acyl-CoA carboxylase subunit epsilon</fullName>
    </submittedName>
</protein>
<dbReference type="GO" id="GO:0003989">
    <property type="term" value="F:acetyl-CoA carboxylase activity"/>
    <property type="evidence" value="ECO:0007669"/>
    <property type="project" value="InterPro"/>
</dbReference>
<proteinExistence type="predicted"/>
<dbReference type="AlphaFoldDB" id="A0AAU0PX63"/>
<name>A0AAU0PX63_9CORY</name>
<dbReference type="KEGG" id="cpsk:Q0N40_08120"/>
<dbReference type="InterPro" id="IPR032716">
    <property type="entry name" value="ACC_epsilon"/>
</dbReference>
<dbReference type="RefSeq" id="WP_204087389.1">
    <property type="nucleotide sequence ID" value="NZ_CP137757.1"/>
</dbReference>
<dbReference type="Pfam" id="PF13822">
    <property type="entry name" value="ACC_epsilon"/>
    <property type="match status" value="1"/>
</dbReference>
<feature type="compositionally biased region" description="Low complexity" evidence="1">
    <location>
        <begin position="14"/>
        <end position="24"/>
    </location>
</feature>
<organism evidence="2 3">
    <name type="scientific">Corynebacterium pseudokroppenstedtii</name>
    <dbReference type="NCBI Taxonomy" id="2804917"/>
    <lineage>
        <taxon>Bacteria</taxon>
        <taxon>Bacillati</taxon>
        <taxon>Actinomycetota</taxon>
        <taxon>Actinomycetes</taxon>
        <taxon>Mycobacteriales</taxon>
        <taxon>Corynebacteriaceae</taxon>
        <taxon>Corynebacterium</taxon>
    </lineage>
</organism>
<evidence type="ECO:0000313" key="2">
    <source>
        <dbReference type="EMBL" id="WPF24497.1"/>
    </source>
</evidence>